<evidence type="ECO:0000256" key="3">
    <source>
        <dbReference type="SAM" id="MobiDB-lite"/>
    </source>
</evidence>
<name>A0A9P6WAI2_MAUEX</name>
<comment type="subcellular location">
    <subcellularLocation>
        <location evidence="1">Endoplasmic reticulum membrane</location>
        <topology evidence="1">Multi-pass membrane protein</topology>
    </subcellularLocation>
</comment>
<dbReference type="EMBL" id="PUHR01000062">
    <property type="protein sequence ID" value="KAG0668644.1"/>
    <property type="molecule type" value="Genomic_DNA"/>
</dbReference>
<comment type="domain">
    <text evidence="1">The C4-type zinc finger motif is necessary both for its ER three-way tubular junction localization and formation.</text>
</comment>
<dbReference type="GO" id="GO:0008270">
    <property type="term" value="F:zinc ion binding"/>
    <property type="evidence" value="ECO:0007669"/>
    <property type="project" value="UniProtKB-KW"/>
</dbReference>
<keyword evidence="1" id="KW-0862">Zinc</keyword>
<dbReference type="OrthoDB" id="1725934at2759"/>
<evidence type="ECO:0000313" key="5">
    <source>
        <dbReference type="EMBL" id="KAG0668644.1"/>
    </source>
</evidence>
<evidence type="ECO:0000259" key="4">
    <source>
        <dbReference type="Pfam" id="PF10058"/>
    </source>
</evidence>
<feature type="region of interest" description="Disordered" evidence="3">
    <location>
        <begin position="260"/>
        <end position="282"/>
    </location>
</feature>
<comment type="caution">
    <text evidence="5">The sequence shown here is derived from an EMBL/GenBank/DDBJ whole genome shotgun (WGS) entry which is preliminary data.</text>
</comment>
<feature type="coiled-coil region" evidence="2">
    <location>
        <begin position="163"/>
        <end position="193"/>
    </location>
</feature>
<dbReference type="GO" id="GO:0098826">
    <property type="term" value="C:endoplasmic reticulum tubular network membrane"/>
    <property type="evidence" value="ECO:0007669"/>
    <property type="project" value="UniProtKB-UniRule"/>
</dbReference>
<protein>
    <recommendedName>
        <fullName evidence="1">Endoplasmic reticulum junction formation protein lunapark</fullName>
    </recommendedName>
</protein>
<keyword evidence="1" id="KW-0479">Metal-binding</keyword>
<keyword evidence="1" id="KW-0472">Membrane</keyword>
<dbReference type="GO" id="GO:0071788">
    <property type="term" value="P:endoplasmic reticulum tubular network maintenance"/>
    <property type="evidence" value="ECO:0007669"/>
    <property type="project" value="UniProtKB-UniRule"/>
</dbReference>
<feature type="transmembrane region" description="Helical" evidence="1">
    <location>
        <begin position="53"/>
        <end position="70"/>
    </location>
</feature>
<dbReference type="GO" id="GO:1903373">
    <property type="term" value="P:positive regulation of endoplasmic reticulum tubular network organization"/>
    <property type="evidence" value="ECO:0007669"/>
    <property type="project" value="UniProtKB-UniRule"/>
</dbReference>
<comment type="function">
    <text evidence="1">Plays a role in determining ER morphology.</text>
</comment>
<keyword evidence="6" id="KW-1185">Reference proteome</keyword>
<dbReference type="Pfam" id="PF10058">
    <property type="entry name" value="Zn_ribbon_10"/>
    <property type="match status" value="1"/>
</dbReference>
<keyword evidence="1" id="KW-0256">Endoplasmic reticulum</keyword>
<keyword evidence="1" id="KW-1133">Transmembrane helix</keyword>
<keyword evidence="1" id="KW-0863">Zinc-finger</keyword>
<sequence>MMFGKIGRLLFRDKRTVVQRYTQDLSQITSDIHILEKNLQRGQLTNDSIQSSLSKYGIAIIVLILSYLYVNPTKCFSNWTQSIRLSVVCVIGIVVLILIKWISSYLYGKYQSYQYKKLNKLKGIHQKKLNELKKETNFHETNSIIQRFSSGEDQSEDAMILIDEELKDKYVELTNLKKELEMLKQKDDNKKLNRDEKDVWFDKVIGVLAGGNDLDNLPKPIICPNCQKHSGAYRILGKPILYICPYCQFKIGENDETVETLPKEDETTVTTKSASPPKDKTA</sequence>
<keyword evidence="1" id="KW-0812">Transmembrane</keyword>
<proteinExistence type="inferred from homology"/>
<accession>A0A9P6WAI2</accession>
<feature type="transmembrane region" description="Helical" evidence="1">
    <location>
        <begin position="82"/>
        <end position="107"/>
    </location>
</feature>
<comment type="similarity">
    <text evidence="1">Belongs to the lunapark family.</text>
</comment>
<dbReference type="InterPro" id="IPR040115">
    <property type="entry name" value="Lnp"/>
</dbReference>
<evidence type="ECO:0000313" key="6">
    <source>
        <dbReference type="Proteomes" id="UP000750334"/>
    </source>
</evidence>
<dbReference type="AlphaFoldDB" id="A0A9P6WAI2"/>
<keyword evidence="2" id="KW-0175">Coiled coil</keyword>
<dbReference type="Proteomes" id="UP000750334">
    <property type="component" value="Unassembled WGS sequence"/>
</dbReference>
<dbReference type="PANTHER" id="PTHR22166:SF12">
    <property type="entry name" value="ENDOPLASMIC RETICULUM JUNCTION FORMATION PROTEIN LUNAPARK"/>
    <property type="match status" value="1"/>
</dbReference>
<dbReference type="InterPro" id="IPR019273">
    <property type="entry name" value="Lunapark_Znf"/>
</dbReference>
<reference evidence="5 6" key="1">
    <citation type="submission" date="2020-11" db="EMBL/GenBank/DDBJ databases">
        <title>Kefir isolates.</title>
        <authorList>
            <person name="Marcisauskas S."/>
            <person name="Kim Y."/>
            <person name="Blasche S."/>
        </authorList>
    </citation>
    <scope>NUCLEOTIDE SEQUENCE [LARGE SCALE GENOMIC DNA]</scope>
    <source>
        <strain evidence="5 6">OG2</strain>
    </source>
</reference>
<dbReference type="PANTHER" id="PTHR22166">
    <property type="entry name" value="ENDOPLASMIC RETICULUM JUNCTION FORMATION PROTEIN LUNAPARK"/>
    <property type="match status" value="1"/>
</dbReference>
<evidence type="ECO:0000256" key="2">
    <source>
        <dbReference type="SAM" id="Coils"/>
    </source>
</evidence>
<gene>
    <name evidence="5" type="ORF">C6P45_004543</name>
</gene>
<feature type="domain" description="Lunapark zinc ribbon" evidence="4">
    <location>
        <begin position="200"/>
        <end position="250"/>
    </location>
</feature>
<organism evidence="5 6">
    <name type="scientific">Maudiozyma exigua</name>
    <name type="common">Yeast</name>
    <name type="synonym">Kazachstania exigua</name>
    <dbReference type="NCBI Taxonomy" id="34358"/>
    <lineage>
        <taxon>Eukaryota</taxon>
        <taxon>Fungi</taxon>
        <taxon>Dikarya</taxon>
        <taxon>Ascomycota</taxon>
        <taxon>Saccharomycotina</taxon>
        <taxon>Saccharomycetes</taxon>
        <taxon>Saccharomycetales</taxon>
        <taxon>Saccharomycetaceae</taxon>
        <taxon>Maudiozyma</taxon>
    </lineage>
</organism>
<evidence type="ECO:0000256" key="1">
    <source>
        <dbReference type="RuleBase" id="RU367073"/>
    </source>
</evidence>